<feature type="transmembrane region" description="Helical" evidence="2">
    <location>
        <begin position="217"/>
        <end position="240"/>
    </location>
</feature>
<accession>A0ABQ5MX76</accession>
<dbReference type="InterPro" id="IPR000462">
    <property type="entry name" value="CDP-OH_P_trans"/>
</dbReference>
<dbReference type="RefSeq" id="WP_264796641.1">
    <property type="nucleotide sequence ID" value="NZ_BRVS01000018.1"/>
</dbReference>
<dbReference type="EMBL" id="BRVS01000018">
    <property type="protein sequence ID" value="GLB68558.1"/>
    <property type="molecule type" value="Genomic_DNA"/>
</dbReference>
<comment type="caution">
    <text evidence="3">The sequence shown here is derived from an EMBL/GenBank/DDBJ whole genome shotgun (WGS) entry which is preliminary data.</text>
</comment>
<feature type="transmembrane region" description="Helical" evidence="2">
    <location>
        <begin position="60"/>
        <end position="81"/>
    </location>
</feature>
<evidence type="ECO:0000313" key="3">
    <source>
        <dbReference type="EMBL" id="GLB68558.1"/>
    </source>
</evidence>
<sequence>MSGPTRPARPTLEQLREVAQPPEVRSRKNAEHWTAELYLRHISIYLTSVLVRTGISANGVTGLMILSGWAISAALLIPGIWGPLLAVFFSQLQLYFDCSDGEVARWRGTQSPKGIFLDKIGHYTTEGLIPLALALRIVLDLGLLNADPAAAYLHLFLGAVLALLIVLNKAQNEMVHASRALAGLGKLPDTAEAKAVPSASFVGRLRRLARFLPFHRVLHSVEMSLLILAAAIVSLVAGQAELGERWLLYVLVPGVLFVNLGHFVAIMASPRLRK</sequence>
<dbReference type="GO" id="GO:0016740">
    <property type="term" value="F:transferase activity"/>
    <property type="evidence" value="ECO:0007669"/>
    <property type="project" value="UniProtKB-KW"/>
</dbReference>
<dbReference type="Pfam" id="PF01066">
    <property type="entry name" value="CDP-OH_P_transf"/>
    <property type="match status" value="1"/>
</dbReference>
<keyword evidence="3" id="KW-0808">Transferase</keyword>
<keyword evidence="2" id="KW-0812">Transmembrane</keyword>
<name>A0ABQ5MX76_9MICC</name>
<keyword evidence="2" id="KW-1133">Transmembrane helix</keyword>
<gene>
    <name evidence="3" type="ORF">AHIS1636_30000</name>
</gene>
<dbReference type="Proteomes" id="UP001209654">
    <property type="component" value="Unassembled WGS sequence"/>
</dbReference>
<evidence type="ECO:0000256" key="2">
    <source>
        <dbReference type="SAM" id="Phobius"/>
    </source>
</evidence>
<reference evidence="3 4" key="1">
    <citation type="journal article" date="2023" name="Int. J. Syst. Evol. Microbiol.">
        <title>Arthrobacter mangrovi sp. nov., an actinobacterium isolated from the rhizosphere of a mangrove.</title>
        <authorList>
            <person name="Hamada M."/>
            <person name="Saitou S."/>
            <person name="Enomoto N."/>
            <person name="Nanri K."/>
            <person name="Hidaka K."/>
            <person name="Miura T."/>
            <person name="Tamura T."/>
        </authorList>
    </citation>
    <scope>NUCLEOTIDE SEQUENCE [LARGE SCALE GENOMIC DNA]</scope>
    <source>
        <strain evidence="3 4">NBRC 112813</strain>
    </source>
</reference>
<feature type="transmembrane region" description="Helical" evidence="2">
    <location>
        <begin position="149"/>
        <end position="167"/>
    </location>
</feature>
<keyword evidence="4" id="KW-1185">Reference proteome</keyword>
<protein>
    <submittedName>
        <fullName evidence="3">Transferase</fullName>
    </submittedName>
</protein>
<dbReference type="Gene3D" id="1.20.120.1760">
    <property type="match status" value="1"/>
</dbReference>
<proteinExistence type="predicted"/>
<keyword evidence="2" id="KW-0472">Membrane</keyword>
<dbReference type="InterPro" id="IPR043130">
    <property type="entry name" value="CDP-OH_PTrfase_TM_dom"/>
</dbReference>
<organism evidence="3 4">
    <name type="scientific">Arthrobacter mangrovi</name>
    <dbReference type="NCBI Taxonomy" id="2966350"/>
    <lineage>
        <taxon>Bacteria</taxon>
        <taxon>Bacillati</taxon>
        <taxon>Actinomycetota</taxon>
        <taxon>Actinomycetes</taxon>
        <taxon>Micrococcales</taxon>
        <taxon>Micrococcaceae</taxon>
        <taxon>Arthrobacter</taxon>
    </lineage>
</organism>
<evidence type="ECO:0000256" key="1">
    <source>
        <dbReference type="SAM" id="MobiDB-lite"/>
    </source>
</evidence>
<feature type="transmembrane region" description="Helical" evidence="2">
    <location>
        <begin position="246"/>
        <end position="268"/>
    </location>
</feature>
<feature type="region of interest" description="Disordered" evidence="1">
    <location>
        <begin position="1"/>
        <end position="23"/>
    </location>
</feature>
<evidence type="ECO:0000313" key="4">
    <source>
        <dbReference type="Proteomes" id="UP001209654"/>
    </source>
</evidence>